<keyword evidence="9" id="KW-1185">Reference proteome</keyword>
<dbReference type="EMBL" id="CP022990">
    <property type="protein sequence ID" value="ASW02960.1"/>
    <property type="molecule type" value="Genomic_DNA"/>
</dbReference>
<dbReference type="EC" id="3.1.3.48" evidence="2"/>
<dbReference type="KEGG" id="parb:CJU94_27000"/>
<organism evidence="8 9">
    <name type="scientific">Paraburkholderia aromaticivorans</name>
    <dbReference type="NCBI Taxonomy" id="2026199"/>
    <lineage>
        <taxon>Bacteria</taxon>
        <taxon>Pseudomonadati</taxon>
        <taxon>Pseudomonadota</taxon>
        <taxon>Betaproteobacteria</taxon>
        <taxon>Burkholderiales</taxon>
        <taxon>Burkholderiaceae</taxon>
        <taxon>Paraburkholderia</taxon>
    </lineage>
</organism>
<dbReference type="PANTHER" id="PTHR11717">
    <property type="entry name" value="LOW MOLECULAR WEIGHT PROTEIN TYROSINE PHOSPHATASE"/>
    <property type="match status" value="1"/>
</dbReference>
<name>A0A248VX54_9BURK</name>
<dbReference type="PRINTS" id="PR00719">
    <property type="entry name" value="LMWPTPASE"/>
</dbReference>
<dbReference type="SUPFAM" id="SSF52788">
    <property type="entry name" value="Phosphotyrosine protein phosphatases I"/>
    <property type="match status" value="1"/>
</dbReference>
<dbReference type="InterPro" id="IPR036196">
    <property type="entry name" value="Ptyr_pPase_sf"/>
</dbReference>
<evidence type="ECO:0000256" key="5">
    <source>
        <dbReference type="ARBA" id="ARBA00051722"/>
    </source>
</evidence>
<keyword evidence="3" id="KW-0378">Hydrolase</keyword>
<evidence type="ECO:0000313" key="9">
    <source>
        <dbReference type="Proteomes" id="UP000215158"/>
    </source>
</evidence>
<evidence type="ECO:0000256" key="4">
    <source>
        <dbReference type="ARBA" id="ARBA00022912"/>
    </source>
</evidence>
<dbReference type="Pfam" id="PF01451">
    <property type="entry name" value="LMWPc"/>
    <property type="match status" value="1"/>
</dbReference>
<evidence type="ECO:0000256" key="6">
    <source>
        <dbReference type="PIRSR" id="PIRSR617867-1"/>
    </source>
</evidence>
<comment type="catalytic activity">
    <reaction evidence="5">
        <text>O-phospho-L-tyrosyl-[protein] + H2O = L-tyrosyl-[protein] + phosphate</text>
        <dbReference type="Rhea" id="RHEA:10684"/>
        <dbReference type="Rhea" id="RHEA-COMP:10136"/>
        <dbReference type="Rhea" id="RHEA-COMP:20101"/>
        <dbReference type="ChEBI" id="CHEBI:15377"/>
        <dbReference type="ChEBI" id="CHEBI:43474"/>
        <dbReference type="ChEBI" id="CHEBI:46858"/>
        <dbReference type="ChEBI" id="CHEBI:61978"/>
        <dbReference type="EC" id="3.1.3.48"/>
    </reaction>
</comment>
<evidence type="ECO:0000256" key="2">
    <source>
        <dbReference type="ARBA" id="ARBA00013064"/>
    </source>
</evidence>
<gene>
    <name evidence="8" type="ORF">CJU94_27000</name>
</gene>
<accession>A0A248VX54</accession>
<dbReference type="GO" id="GO:0004725">
    <property type="term" value="F:protein tyrosine phosphatase activity"/>
    <property type="evidence" value="ECO:0007669"/>
    <property type="project" value="UniProtKB-EC"/>
</dbReference>
<proteinExistence type="inferred from homology"/>
<keyword evidence="4" id="KW-0904">Protein phosphatase</keyword>
<dbReference type="SMART" id="SM00226">
    <property type="entry name" value="LMWPc"/>
    <property type="match status" value="1"/>
</dbReference>
<dbReference type="InterPro" id="IPR050438">
    <property type="entry name" value="LMW_PTPase"/>
</dbReference>
<dbReference type="InterPro" id="IPR017867">
    <property type="entry name" value="Tyr_phospatase_low_mol_wt"/>
</dbReference>
<dbReference type="CDD" id="cd16343">
    <property type="entry name" value="LMWPTP"/>
    <property type="match status" value="1"/>
</dbReference>
<dbReference type="InterPro" id="IPR023485">
    <property type="entry name" value="Ptyr_pPase"/>
</dbReference>
<evidence type="ECO:0000256" key="1">
    <source>
        <dbReference type="ARBA" id="ARBA00011063"/>
    </source>
</evidence>
<dbReference type="PANTHER" id="PTHR11717:SF31">
    <property type="entry name" value="LOW MOLECULAR WEIGHT PROTEIN-TYROSINE-PHOSPHATASE ETP-RELATED"/>
    <property type="match status" value="1"/>
</dbReference>
<dbReference type="AlphaFoldDB" id="A0A248VX54"/>
<dbReference type="Gene3D" id="3.40.50.2300">
    <property type="match status" value="1"/>
</dbReference>
<dbReference type="OrthoDB" id="9784339at2"/>
<sequence length="144" mass="16060">MKKISVLCIGNICRSPMAEALLKAGVPHITLRSAGLHAVVGAKADSTAYQLMQERGLDLACHRGQQFSYEAHRDSDLILVMDEAQKALLEKNHTPLRGRVFRLGHFSNTDIFDPYKMGYSSFVECLALIEAGVTDWKNRLQQLT</sequence>
<evidence type="ECO:0000313" key="8">
    <source>
        <dbReference type="EMBL" id="ASW02960.1"/>
    </source>
</evidence>
<reference evidence="8 9" key="1">
    <citation type="submission" date="2017-08" db="EMBL/GenBank/DDBJ databases">
        <title>Identification and genetic characteristics of simultaneous BTEX- and naphthalene-degrading Paraburkholderia sp. BN5 isolated from petroleum-contaminated soil.</title>
        <authorList>
            <person name="Lee Y."/>
            <person name="Jeon C.O."/>
        </authorList>
    </citation>
    <scope>NUCLEOTIDE SEQUENCE [LARGE SCALE GENOMIC DNA]</scope>
    <source>
        <strain evidence="8 9">BN5</strain>
    </source>
</reference>
<protein>
    <recommendedName>
        <fullName evidence="2">protein-tyrosine-phosphatase</fullName>
        <ecNumber evidence="2">3.1.3.48</ecNumber>
    </recommendedName>
</protein>
<feature type="domain" description="Phosphotyrosine protein phosphatase I" evidence="7">
    <location>
        <begin position="2"/>
        <end position="139"/>
    </location>
</feature>
<comment type="similarity">
    <text evidence="1">Belongs to the low molecular weight phosphotyrosine protein phosphatase family.</text>
</comment>
<dbReference type="Proteomes" id="UP000215158">
    <property type="component" value="Chromosome 2"/>
</dbReference>
<evidence type="ECO:0000259" key="7">
    <source>
        <dbReference type="SMART" id="SM00226"/>
    </source>
</evidence>
<feature type="active site" description="Nucleophile" evidence="6">
    <location>
        <position position="8"/>
    </location>
</feature>
<feature type="active site" description="Proton donor" evidence="6">
    <location>
        <position position="113"/>
    </location>
</feature>
<evidence type="ECO:0000256" key="3">
    <source>
        <dbReference type="ARBA" id="ARBA00022801"/>
    </source>
</evidence>
<feature type="active site" evidence="6">
    <location>
        <position position="14"/>
    </location>
</feature>